<dbReference type="AlphaFoldDB" id="H1KHQ2"/>
<feature type="region of interest" description="Disordered" evidence="1">
    <location>
        <begin position="1"/>
        <end position="20"/>
    </location>
</feature>
<protein>
    <submittedName>
        <fullName evidence="2">Uncharacterized protein</fullName>
    </submittedName>
</protein>
<evidence type="ECO:0000313" key="3">
    <source>
        <dbReference type="Proteomes" id="UP000004382"/>
    </source>
</evidence>
<evidence type="ECO:0000313" key="2">
    <source>
        <dbReference type="EMBL" id="EHP92930.1"/>
    </source>
</evidence>
<feature type="region of interest" description="Disordered" evidence="1">
    <location>
        <begin position="122"/>
        <end position="231"/>
    </location>
</feature>
<accession>H1KHQ2</accession>
<organism evidence="2 3">
    <name type="scientific">Methylorubrum extorquens DSM 13060</name>
    <dbReference type="NCBI Taxonomy" id="882800"/>
    <lineage>
        <taxon>Bacteria</taxon>
        <taxon>Pseudomonadati</taxon>
        <taxon>Pseudomonadota</taxon>
        <taxon>Alphaproteobacteria</taxon>
        <taxon>Hyphomicrobiales</taxon>
        <taxon>Methylobacteriaceae</taxon>
        <taxon>Methylorubrum</taxon>
    </lineage>
</organism>
<comment type="caution">
    <text evidence="2">The sequence shown here is derived from an EMBL/GenBank/DDBJ whole genome shotgun (WGS) entry which is preliminary data.</text>
</comment>
<evidence type="ECO:0000256" key="1">
    <source>
        <dbReference type="SAM" id="MobiDB-lite"/>
    </source>
</evidence>
<feature type="compositionally biased region" description="Basic and acidic residues" evidence="1">
    <location>
        <begin position="188"/>
        <end position="197"/>
    </location>
</feature>
<dbReference type="EMBL" id="AGJK01000045">
    <property type="protein sequence ID" value="EHP92930.1"/>
    <property type="molecule type" value="Genomic_DNA"/>
</dbReference>
<name>H1KHQ2_METEX</name>
<sequence>MEALRPTPSPRTALALPPHSAGPGSAICQHLPGYFEVRGQPDALVAAGGHRTGRTRPANCRPMIACRTTARHHEGAIGGPSCRLAPVSLRPSGAPHASVARWRFVPGMPQSVGFGRLTGLPLFGRDDGLRPDAPGSGRSYRPRASGADGASNRAAGRDADAVQPLPSRRPASSSTRPSPVTAGPRNGVSRDRADASRPNHGAQARQGTGSRGTRRATTRPWRDAAGQNGNF</sequence>
<dbReference type="Proteomes" id="UP000004382">
    <property type="component" value="Unassembled WGS sequence"/>
</dbReference>
<gene>
    <name evidence="2" type="ORF">MetexDRAFT_2164</name>
</gene>
<proteinExistence type="predicted"/>
<feature type="compositionally biased region" description="Low complexity" evidence="1">
    <location>
        <begin position="164"/>
        <end position="179"/>
    </location>
</feature>
<reference evidence="2 3" key="1">
    <citation type="submission" date="2011-09" db="EMBL/GenBank/DDBJ databases">
        <title>The draft genome of Methylobacterium extorquens DSM 13060.</title>
        <authorList>
            <consortium name="US DOE Joint Genome Institute (JGI-PGF)"/>
            <person name="Lucas S."/>
            <person name="Han J."/>
            <person name="Lapidus A."/>
            <person name="Cheng J.-F."/>
            <person name="Goodwin L."/>
            <person name="Pitluck S."/>
            <person name="Peters L."/>
            <person name="Land M.L."/>
            <person name="Hauser L."/>
            <person name="Koskimaki J."/>
            <person name="Halonen O."/>
            <person name="Pirttila A."/>
            <person name="Frank C."/>
            <person name="Woyke T.J."/>
        </authorList>
    </citation>
    <scope>NUCLEOTIDE SEQUENCE [LARGE SCALE GENOMIC DNA]</scope>
    <source>
        <strain evidence="2 3">DSM 13060</strain>
    </source>
</reference>